<dbReference type="EMBL" id="CP002454">
    <property type="protein sequence ID" value="ADV66297.1"/>
    <property type="molecule type" value="Genomic_DNA"/>
</dbReference>
<evidence type="ECO:0000313" key="5">
    <source>
        <dbReference type="Proteomes" id="UP000008635"/>
    </source>
</evidence>
<dbReference type="SUPFAM" id="SSF109854">
    <property type="entry name" value="DinB/YfiT-like putative metalloenzymes"/>
    <property type="match status" value="1"/>
</dbReference>
<evidence type="ECO:0000313" key="4">
    <source>
        <dbReference type="EMBL" id="ADV66297.1"/>
    </source>
</evidence>
<dbReference type="KEGG" id="dmr:Deima_0640"/>
<dbReference type="OrthoDB" id="9811413at2"/>
<sequence length="173" mass="19411">MDLLDRLLGHDTWTTARLLAQSHTLTDAQLDQPFEIGWGTVRRTFAHVIDNMETWVDLMRGGPLRVLPEPAAQWETLEALEARLRVVAPELAALARAVQADGRWDEQWTDFLDDPPVRKTFGGGIAHVLTHSMHHRAQLIHMLRRLGVRDVVEGDALSWEAAAPQGTHEGSHP</sequence>
<comment type="similarity">
    <text evidence="1">Belongs to the DinB family.</text>
</comment>
<keyword evidence="5" id="KW-1185">Reference proteome</keyword>
<dbReference type="InterPro" id="IPR007837">
    <property type="entry name" value="DinB"/>
</dbReference>
<feature type="binding site" evidence="3">
    <location>
        <position position="47"/>
    </location>
    <ligand>
        <name>a divalent metal cation</name>
        <dbReference type="ChEBI" id="CHEBI:60240"/>
    </ligand>
</feature>
<dbReference type="Proteomes" id="UP000008635">
    <property type="component" value="Chromosome"/>
</dbReference>
<dbReference type="PANTHER" id="PTHR37302:SF3">
    <property type="entry name" value="DAMAGE-INDUCIBLE PROTEIN DINB"/>
    <property type="match status" value="1"/>
</dbReference>
<evidence type="ECO:0000256" key="2">
    <source>
        <dbReference type="ARBA" id="ARBA00022723"/>
    </source>
</evidence>
<dbReference type="RefSeq" id="WP_013555802.1">
    <property type="nucleotide sequence ID" value="NC_014958.1"/>
</dbReference>
<keyword evidence="2 3" id="KW-0479">Metal-binding</keyword>
<dbReference type="GO" id="GO:0046872">
    <property type="term" value="F:metal ion binding"/>
    <property type="evidence" value="ECO:0007669"/>
    <property type="project" value="UniProtKB-KW"/>
</dbReference>
<name>E8U5F8_DEIML</name>
<organism evidence="4 5">
    <name type="scientific">Deinococcus maricopensis (strain DSM 21211 / LMG 22137 / NRRL B-23946 / LB-34)</name>
    <dbReference type="NCBI Taxonomy" id="709986"/>
    <lineage>
        <taxon>Bacteria</taxon>
        <taxon>Thermotogati</taxon>
        <taxon>Deinococcota</taxon>
        <taxon>Deinococci</taxon>
        <taxon>Deinococcales</taxon>
        <taxon>Deinococcaceae</taxon>
        <taxon>Deinococcus</taxon>
    </lineage>
</organism>
<dbReference type="HOGENOM" id="CLU_1600447_0_0_0"/>
<dbReference type="InterPro" id="IPR034660">
    <property type="entry name" value="DinB/YfiT-like"/>
</dbReference>
<dbReference type="eggNOG" id="COG2318">
    <property type="taxonomic scope" value="Bacteria"/>
</dbReference>
<dbReference type="AlphaFoldDB" id="E8U5F8"/>
<proteinExistence type="inferred from homology"/>
<evidence type="ECO:0000256" key="1">
    <source>
        <dbReference type="ARBA" id="ARBA00008635"/>
    </source>
</evidence>
<accession>E8U5F8</accession>
<feature type="binding site" evidence="3">
    <location>
        <position position="135"/>
    </location>
    <ligand>
        <name>a divalent metal cation</name>
        <dbReference type="ChEBI" id="CHEBI:60240"/>
    </ligand>
</feature>
<dbReference type="Pfam" id="PF05163">
    <property type="entry name" value="DinB"/>
    <property type="match status" value="1"/>
</dbReference>
<dbReference type="Gene3D" id="1.20.120.450">
    <property type="entry name" value="dinb family like domain"/>
    <property type="match status" value="1"/>
</dbReference>
<reference evidence="4 5" key="1">
    <citation type="journal article" date="2011" name="Stand. Genomic Sci.">
        <title>Complete genome sequence of Deinococcus maricopensis type strain (LB-34).</title>
        <authorList>
            <person name="Pukall R."/>
            <person name="Zeytun A."/>
            <person name="Lucas S."/>
            <person name="Lapidus A."/>
            <person name="Hammon N."/>
            <person name="Deshpande S."/>
            <person name="Nolan M."/>
            <person name="Cheng J.F."/>
            <person name="Pitluck S."/>
            <person name="Liolios K."/>
            <person name="Pagani I."/>
            <person name="Mikhailova N."/>
            <person name="Ivanova N."/>
            <person name="Mavromatis K."/>
            <person name="Pati A."/>
            <person name="Tapia R."/>
            <person name="Han C."/>
            <person name="Goodwin L."/>
            <person name="Chen A."/>
            <person name="Palaniappan K."/>
            <person name="Land M."/>
            <person name="Hauser L."/>
            <person name="Chang Y.J."/>
            <person name="Jeffries C.D."/>
            <person name="Brambilla E.M."/>
            <person name="Rohde M."/>
            <person name="Goker M."/>
            <person name="Detter J.C."/>
            <person name="Woyke T."/>
            <person name="Bristow J."/>
            <person name="Eisen J.A."/>
            <person name="Markowitz V."/>
            <person name="Hugenholtz P."/>
            <person name="Kyrpides N.C."/>
            <person name="Klenk H.P."/>
        </authorList>
    </citation>
    <scope>NUCLEOTIDE SEQUENCE [LARGE SCALE GENOMIC DNA]</scope>
    <source>
        <strain evidence="5">DSM 21211 / LMG 22137 / NRRL B-23946 / LB-34</strain>
    </source>
</reference>
<gene>
    <name evidence="4" type="ordered locus">Deima_0640</name>
</gene>
<reference evidence="5" key="2">
    <citation type="submission" date="2011-01" db="EMBL/GenBank/DDBJ databases">
        <title>The complete genome of Deinococcus maricopensis DSM 21211.</title>
        <authorList>
            <consortium name="US DOE Joint Genome Institute (JGI-PGF)"/>
            <person name="Lucas S."/>
            <person name="Copeland A."/>
            <person name="Lapidus A."/>
            <person name="Goodwin L."/>
            <person name="Pitluck S."/>
            <person name="Kyrpides N."/>
            <person name="Mavromatis K."/>
            <person name="Pagani I."/>
            <person name="Ivanova N."/>
            <person name="Ovchinnikova G."/>
            <person name="Zeytun A."/>
            <person name="Detter J.C."/>
            <person name="Han C."/>
            <person name="Land M."/>
            <person name="Hauser L."/>
            <person name="Markowitz V."/>
            <person name="Cheng J.-F."/>
            <person name="Hugenholtz P."/>
            <person name="Woyke T."/>
            <person name="Wu D."/>
            <person name="Pukall R."/>
            <person name="Gehrich-Schroeter G."/>
            <person name="Brambilla E."/>
            <person name="Klenk H.-P."/>
            <person name="Eisen J.A."/>
        </authorList>
    </citation>
    <scope>NUCLEOTIDE SEQUENCE [LARGE SCALE GENOMIC DNA]</scope>
    <source>
        <strain evidence="5">DSM 21211 / LMG 22137 / NRRL B-23946 / LB-34</strain>
    </source>
</reference>
<feature type="binding site" evidence="3">
    <location>
        <position position="131"/>
    </location>
    <ligand>
        <name>a divalent metal cation</name>
        <dbReference type="ChEBI" id="CHEBI:60240"/>
    </ligand>
</feature>
<evidence type="ECO:0000256" key="3">
    <source>
        <dbReference type="PIRSR" id="PIRSR607837-1"/>
    </source>
</evidence>
<dbReference type="PANTHER" id="PTHR37302">
    <property type="entry name" value="SLR1116 PROTEIN"/>
    <property type="match status" value="1"/>
</dbReference>
<dbReference type="STRING" id="709986.Deima_0640"/>
<protein>
    <submittedName>
        <fullName evidence="4">DinB family protein</fullName>
    </submittedName>
</protein>